<protein>
    <submittedName>
        <fullName evidence="1">(NiFe) hydrogenase assembly chaperone, HybE family protein</fullName>
    </submittedName>
</protein>
<sequence length="154" mass="16482">MPLRRPARTPAPPRRAEAWAGSPAPAVARWFEHLLAERMRGLPFLNPALSVQALDFRRVDGDWLGGVTTPWSVQLMLLPGGGSLWVDTSPGERSMVALPVGRLTFIADEGDHALPAFQYLPLVNATAALAGDDAARAFVRDALATALRPPAVAV</sequence>
<proteinExistence type="predicted"/>
<name>N6ZLI7_9RHOO</name>
<dbReference type="NCBIfam" id="TIGR03993">
    <property type="entry name" value="hydrog_HybE"/>
    <property type="match status" value="1"/>
</dbReference>
<reference evidence="1 2" key="1">
    <citation type="submission" date="2012-09" db="EMBL/GenBank/DDBJ databases">
        <title>Draft Genome Sequences of 6 Strains from Genus Thauera.</title>
        <authorList>
            <person name="Liu B."/>
            <person name="Shapleigh J.P."/>
            <person name="Frostegard A.H."/>
        </authorList>
    </citation>
    <scope>NUCLEOTIDE SEQUENCE [LARGE SCALE GENOMIC DNA]</scope>
    <source>
        <strain evidence="1 2">B4P</strain>
    </source>
</reference>
<comment type="caution">
    <text evidence="1">The sequence shown here is derived from an EMBL/GenBank/DDBJ whole genome shotgun (WGS) entry which is preliminary data.</text>
</comment>
<dbReference type="Proteomes" id="UP000013047">
    <property type="component" value="Unassembled WGS sequence"/>
</dbReference>
<accession>N6ZLI7</accession>
<dbReference type="Gene3D" id="3.30.1460.40">
    <property type="entry name" value="[NiFe]-hydrogenase assembly chaperone, HybE"/>
    <property type="match status" value="1"/>
</dbReference>
<gene>
    <name evidence="1" type="ORF">C667_20290</name>
</gene>
<dbReference type="InterPro" id="IPR023994">
    <property type="entry name" value="NiFe-hyd_HybE"/>
</dbReference>
<organism evidence="1 2">
    <name type="scientific">Thauera phenylacetica B4P</name>
    <dbReference type="NCBI Taxonomy" id="1234382"/>
    <lineage>
        <taxon>Bacteria</taxon>
        <taxon>Pseudomonadati</taxon>
        <taxon>Pseudomonadota</taxon>
        <taxon>Betaproteobacteria</taxon>
        <taxon>Rhodocyclales</taxon>
        <taxon>Zoogloeaceae</taxon>
        <taxon>Thauera</taxon>
    </lineage>
</organism>
<dbReference type="Pfam" id="PF11939">
    <property type="entry name" value="NiFe-hyd_HybE"/>
    <property type="match status" value="1"/>
</dbReference>
<feature type="non-terminal residue" evidence="1">
    <location>
        <position position="154"/>
    </location>
</feature>
<evidence type="ECO:0000313" key="2">
    <source>
        <dbReference type="Proteomes" id="UP000013047"/>
    </source>
</evidence>
<dbReference type="AlphaFoldDB" id="N6ZLI7"/>
<keyword evidence="2" id="KW-1185">Reference proteome</keyword>
<dbReference type="InterPro" id="IPR038530">
    <property type="entry name" value="NiFe-hyd_HybE_sf"/>
</dbReference>
<dbReference type="EMBL" id="AMXF01000262">
    <property type="protein sequence ID" value="ENO95193.1"/>
    <property type="molecule type" value="Genomic_DNA"/>
</dbReference>
<evidence type="ECO:0000313" key="1">
    <source>
        <dbReference type="EMBL" id="ENO95193.1"/>
    </source>
</evidence>